<sequence length="313" mass="36947">MTLEPVNDFFSNIKEKLTNPFFSTLIFVWLVRNWELVYSIFNFDECYTLETKKQFIVSYYRDKTIVEELFINIGIALLLMLLGYIMLFLTRTFTTWFDFSLMPSVTGKVITSKVVQRELYDEVFKERNEYAEKYEEQRKLVRDSSKEYDEITKNYQVQSSTVSVLTTKVNELTSENAQNMTEINRLTINETNLTNEIKRIKNDNSNLLDFKGFQEVQNYQYLQIISHYRPVQTKEHLPKIVKELYDNLVKNGLLNEFYSVAQFLTNGGDVATKKIERMVELKAVYKFKNSNEYRLTPSGNFLYINWVVLVGVG</sequence>
<dbReference type="AlphaFoldDB" id="A0A1M7ZVG0"/>
<feature type="transmembrane region" description="Helical" evidence="1">
    <location>
        <begin position="69"/>
        <end position="89"/>
    </location>
</feature>
<dbReference type="EMBL" id="FRYK01000002">
    <property type="protein sequence ID" value="SHO72874.1"/>
    <property type="molecule type" value="Genomic_DNA"/>
</dbReference>
<evidence type="ECO:0000313" key="2">
    <source>
        <dbReference type="EMBL" id="SHO72874.1"/>
    </source>
</evidence>
<gene>
    <name evidence="2" type="ORF">SAMN05443547_1218</name>
</gene>
<evidence type="ECO:0000313" key="3">
    <source>
        <dbReference type="Proteomes" id="UP000184611"/>
    </source>
</evidence>
<protein>
    <submittedName>
        <fullName evidence="2">Uncharacterized protein</fullName>
    </submittedName>
</protein>
<name>A0A1M7ZVG0_9FLAO</name>
<keyword evidence="1" id="KW-0472">Membrane</keyword>
<dbReference type="OrthoDB" id="1332755at2"/>
<organism evidence="2 3">
    <name type="scientific">Flavobacterium cucumis</name>
    <dbReference type="NCBI Taxonomy" id="416016"/>
    <lineage>
        <taxon>Bacteria</taxon>
        <taxon>Pseudomonadati</taxon>
        <taxon>Bacteroidota</taxon>
        <taxon>Flavobacteriia</taxon>
        <taxon>Flavobacteriales</taxon>
        <taxon>Flavobacteriaceae</taxon>
        <taxon>Flavobacterium</taxon>
    </lineage>
</organism>
<dbReference type="STRING" id="416016.SAMN05443547_1218"/>
<keyword evidence="1" id="KW-1133">Transmembrane helix</keyword>
<keyword evidence="3" id="KW-1185">Reference proteome</keyword>
<dbReference type="Proteomes" id="UP000184611">
    <property type="component" value="Unassembled WGS sequence"/>
</dbReference>
<accession>A0A1M7ZVG0</accession>
<keyword evidence="1" id="KW-0812">Transmembrane</keyword>
<dbReference type="RefSeq" id="WP_073582522.1">
    <property type="nucleotide sequence ID" value="NZ_CBCSEA010000015.1"/>
</dbReference>
<reference evidence="3" key="1">
    <citation type="submission" date="2016-12" db="EMBL/GenBank/DDBJ databases">
        <authorList>
            <person name="Varghese N."/>
            <person name="Submissions S."/>
        </authorList>
    </citation>
    <scope>NUCLEOTIDE SEQUENCE [LARGE SCALE GENOMIC DNA]</scope>
    <source>
        <strain evidence="3">DSM 18830</strain>
    </source>
</reference>
<evidence type="ECO:0000256" key="1">
    <source>
        <dbReference type="SAM" id="Phobius"/>
    </source>
</evidence>
<feature type="transmembrane region" description="Helical" evidence="1">
    <location>
        <begin position="21"/>
        <end position="41"/>
    </location>
</feature>
<proteinExistence type="predicted"/>